<name>A0A127V9T3_9SPHI</name>
<keyword evidence="3" id="KW-1185">Reference proteome</keyword>
<accession>A0A127V9T3</accession>
<dbReference type="PATRIC" id="fig|188932.3.peg.1229"/>
<keyword evidence="1" id="KW-0472">Membrane</keyword>
<gene>
    <name evidence="2" type="ORF">AY601_1189</name>
</gene>
<organism evidence="2 3">
    <name type="scientific">Pedobacter cryoconitis</name>
    <dbReference type="NCBI Taxonomy" id="188932"/>
    <lineage>
        <taxon>Bacteria</taxon>
        <taxon>Pseudomonadati</taxon>
        <taxon>Bacteroidota</taxon>
        <taxon>Sphingobacteriia</taxon>
        <taxon>Sphingobacteriales</taxon>
        <taxon>Sphingobacteriaceae</taxon>
        <taxon>Pedobacter</taxon>
    </lineage>
</organism>
<dbReference type="KEGG" id="pcm:AY601_1189"/>
<sequence length="50" mass="5849">MHMIRLIIYKKFLCLLSNTKDMKDNTITALLGFFYIGVWVFITLGVLYCS</sequence>
<dbReference type="Proteomes" id="UP000071561">
    <property type="component" value="Chromosome"/>
</dbReference>
<keyword evidence="1" id="KW-0812">Transmembrane</keyword>
<feature type="transmembrane region" description="Helical" evidence="1">
    <location>
        <begin position="27"/>
        <end position="48"/>
    </location>
</feature>
<dbReference type="AlphaFoldDB" id="A0A127V9T3"/>
<protein>
    <submittedName>
        <fullName evidence="2">Uncharacterized protein</fullName>
    </submittedName>
</protein>
<dbReference type="EMBL" id="CP014504">
    <property type="protein sequence ID" value="AMP98113.1"/>
    <property type="molecule type" value="Genomic_DNA"/>
</dbReference>
<proteinExistence type="predicted"/>
<evidence type="ECO:0000313" key="2">
    <source>
        <dbReference type="EMBL" id="AMP98113.1"/>
    </source>
</evidence>
<evidence type="ECO:0000313" key="3">
    <source>
        <dbReference type="Proteomes" id="UP000071561"/>
    </source>
</evidence>
<keyword evidence="1" id="KW-1133">Transmembrane helix</keyword>
<evidence type="ECO:0000256" key="1">
    <source>
        <dbReference type="SAM" id="Phobius"/>
    </source>
</evidence>
<reference evidence="2 3" key="1">
    <citation type="submission" date="2016-03" db="EMBL/GenBank/DDBJ databases">
        <title>Complete genome sequence of Pedobacter cryoconitis PAMC 27485.</title>
        <authorList>
            <person name="Lee J."/>
            <person name="Kim O.-S."/>
        </authorList>
    </citation>
    <scope>NUCLEOTIDE SEQUENCE [LARGE SCALE GENOMIC DNA]</scope>
    <source>
        <strain evidence="2 3">PAMC 27485</strain>
    </source>
</reference>